<keyword evidence="1" id="KW-0812">Transmembrane</keyword>
<feature type="transmembrane region" description="Helical" evidence="1">
    <location>
        <begin position="144"/>
        <end position="167"/>
    </location>
</feature>
<name>A0AAV1K1S3_9NEOP</name>
<dbReference type="Proteomes" id="UP001497472">
    <property type="component" value="Unassembled WGS sequence"/>
</dbReference>
<keyword evidence="1" id="KW-1133">Transmembrane helix</keyword>
<reference evidence="2 3" key="1">
    <citation type="submission" date="2023-11" db="EMBL/GenBank/DDBJ databases">
        <authorList>
            <person name="Okamura Y."/>
        </authorList>
    </citation>
    <scope>NUCLEOTIDE SEQUENCE [LARGE SCALE GENOMIC DNA]</scope>
</reference>
<comment type="caution">
    <text evidence="2">The sequence shown here is derived from an EMBL/GenBank/DDBJ whole genome shotgun (WGS) entry which is preliminary data.</text>
</comment>
<protein>
    <submittedName>
        <fullName evidence="2">Uncharacterized protein</fullName>
    </submittedName>
</protein>
<sequence length="229" mass="27135">MYLYDPHACGYNLRASRSITSLKLSNDTHGLNIRPIKYMPAIVTVTTMVPEKTRRYIKCSIVIHSFWMIIAICLRILRFATKIRYLKFILLVTFYSCIFVISFDISMAIVYIAHIQRSLTYGMILRYSGWSVEMKLDNYNTFGGWIPMAASVCWLRGFVMFGLNVYICRVIRNIRKGLNRREVKKKFMLEENVPIPEARFQEQFDDKVLYYRTGDFKPVEKKNQWSFFF</sequence>
<dbReference type="EMBL" id="CAVLEF010000280">
    <property type="protein sequence ID" value="CAK1555090.1"/>
    <property type="molecule type" value="Genomic_DNA"/>
</dbReference>
<keyword evidence="1" id="KW-0472">Membrane</keyword>
<keyword evidence="3" id="KW-1185">Reference proteome</keyword>
<proteinExistence type="predicted"/>
<evidence type="ECO:0000256" key="1">
    <source>
        <dbReference type="SAM" id="Phobius"/>
    </source>
</evidence>
<organism evidence="2 3">
    <name type="scientific">Leptosia nina</name>
    <dbReference type="NCBI Taxonomy" id="320188"/>
    <lineage>
        <taxon>Eukaryota</taxon>
        <taxon>Metazoa</taxon>
        <taxon>Ecdysozoa</taxon>
        <taxon>Arthropoda</taxon>
        <taxon>Hexapoda</taxon>
        <taxon>Insecta</taxon>
        <taxon>Pterygota</taxon>
        <taxon>Neoptera</taxon>
        <taxon>Endopterygota</taxon>
        <taxon>Lepidoptera</taxon>
        <taxon>Glossata</taxon>
        <taxon>Ditrysia</taxon>
        <taxon>Papilionoidea</taxon>
        <taxon>Pieridae</taxon>
        <taxon>Pierinae</taxon>
        <taxon>Leptosia</taxon>
    </lineage>
</organism>
<dbReference type="AlphaFoldDB" id="A0AAV1K1S3"/>
<feature type="transmembrane region" description="Helical" evidence="1">
    <location>
        <begin position="89"/>
        <end position="113"/>
    </location>
</feature>
<feature type="transmembrane region" description="Helical" evidence="1">
    <location>
        <begin position="55"/>
        <end position="77"/>
    </location>
</feature>
<evidence type="ECO:0000313" key="2">
    <source>
        <dbReference type="EMBL" id="CAK1555090.1"/>
    </source>
</evidence>
<evidence type="ECO:0000313" key="3">
    <source>
        <dbReference type="Proteomes" id="UP001497472"/>
    </source>
</evidence>
<gene>
    <name evidence="2" type="ORF">LNINA_LOCUS13928</name>
</gene>
<accession>A0AAV1K1S3</accession>